<accession>A0AA88JBA5</accession>
<reference evidence="1" key="1">
    <citation type="submission" date="2023-07" db="EMBL/GenBank/DDBJ databases">
        <title>draft genome sequence of fig (Ficus carica).</title>
        <authorList>
            <person name="Takahashi T."/>
            <person name="Nishimura K."/>
        </authorList>
    </citation>
    <scope>NUCLEOTIDE SEQUENCE</scope>
</reference>
<dbReference type="EMBL" id="BTGU01001195">
    <property type="protein sequence ID" value="GMN70608.1"/>
    <property type="molecule type" value="Genomic_DNA"/>
</dbReference>
<evidence type="ECO:0000313" key="2">
    <source>
        <dbReference type="Proteomes" id="UP001187192"/>
    </source>
</evidence>
<comment type="caution">
    <text evidence="1">The sequence shown here is derived from an EMBL/GenBank/DDBJ whole genome shotgun (WGS) entry which is preliminary data.</text>
</comment>
<name>A0AA88JBA5_FICCA</name>
<sequence length="36" mass="4019">MSMLMRGHPNHYGLVGFSGMFAHSDDTCRLLPRVAL</sequence>
<gene>
    <name evidence="1" type="ORF">TIFTF001_039652</name>
</gene>
<dbReference type="AlphaFoldDB" id="A0AA88JBA5"/>
<protein>
    <submittedName>
        <fullName evidence="1">Uncharacterized protein</fullName>
    </submittedName>
</protein>
<organism evidence="1 2">
    <name type="scientific">Ficus carica</name>
    <name type="common">Common fig</name>
    <dbReference type="NCBI Taxonomy" id="3494"/>
    <lineage>
        <taxon>Eukaryota</taxon>
        <taxon>Viridiplantae</taxon>
        <taxon>Streptophyta</taxon>
        <taxon>Embryophyta</taxon>
        <taxon>Tracheophyta</taxon>
        <taxon>Spermatophyta</taxon>
        <taxon>Magnoliopsida</taxon>
        <taxon>eudicotyledons</taxon>
        <taxon>Gunneridae</taxon>
        <taxon>Pentapetalae</taxon>
        <taxon>rosids</taxon>
        <taxon>fabids</taxon>
        <taxon>Rosales</taxon>
        <taxon>Moraceae</taxon>
        <taxon>Ficeae</taxon>
        <taxon>Ficus</taxon>
    </lineage>
</organism>
<evidence type="ECO:0000313" key="1">
    <source>
        <dbReference type="EMBL" id="GMN70608.1"/>
    </source>
</evidence>
<dbReference type="Proteomes" id="UP001187192">
    <property type="component" value="Unassembled WGS sequence"/>
</dbReference>
<keyword evidence="2" id="KW-1185">Reference proteome</keyword>
<proteinExistence type="predicted"/>